<organism evidence="3 4">
    <name type="scientific">Hymenoscyphus fraxineus</name>
    <dbReference type="NCBI Taxonomy" id="746836"/>
    <lineage>
        <taxon>Eukaryota</taxon>
        <taxon>Fungi</taxon>
        <taxon>Dikarya</taxon>
        <taxon>Ascomycota</taxon>
        <taxon>Pezizomycotina</taxon>
        <taxon>Leotiomycetes</taxon>
        <taxon>Helotiales</taxon>
        <taxon>Helotiaceae</taxon>
        <taxon>Hymenoscyphus</taxon>
    </lineage>
</organism>
<evidence type="ECO:0000259" key="2">
    <source>
        <dbReference type="PROSITE" id="PS50097"/>
    </source>
</evidence>
<sequence length="398" mass="43398">MARRSESCGGGATLDLFFPTLPFPSTRFGIRTPTTTTLAGLFTTTTPSSGVSFTPTGNHSNIFGTPQVVVASEMANTAPSRGENSMSDKPVTSTMLSSGRYSDLEFVCKGKSFKVHKAVVCLQSRPIAAAIDGGFKEAVESKFVFEDEDAKTVELFVQFLYLREYDDGSRKQEASEGTRGIPISIIGRADIRGVKDFDILRNYEATMYSNNNSREWWKVYTLDDSPSTSTNPPKNNHNHHALLQNAKLYIMAEKYDVQPLKFMAEQKYTLLAPSTWNSPAFITSLRLLYKFTPESDSLMNYAIRIASHHVSTLIDRPDYALLCKEHGELSFAIMKALAHRRYAFDATPPTVALGKSYATLVREAMMDPRGGMGGGASRGRGSGAGGGAGGAGRSSGRN</sequence>
<feature type="compositionally biased region" description="Gly residues" evidence="1">
    <location>
        <begin position="370"/>
        <end position="398"/>
    </location>
</feature>
<dbReference type="Proteomes" id="UP000696280">
    <property type="component" value="Unassembled WGS sequence"/>
</dbReference>
<dbReference type="InterPro" id="IPR000210">
    <property type="entry name" value="BTB/POZ_dom"/>
</dbReference>
<dbReference type="Pfam" id="PF00651">
    <property type="entry name" value="BTB"/>
    <property type="match status" value="1"/>
</dbReference>
<name>A0A9N9KWH1_9HELO</name>
<feature type="domain" description="BTB" evidence="2">
    <location>
        <begin position="102"/>
        <end position="161"/>
    </location>
</feature>
<feature type="region of interest" description="Disordered" evidence="1">
    <location>
        <begin position="369"/>
        <end position="398"/>
    </location>
</feature>
<dbReference type="CDD" id="cd18186">
    <property type="entry name" value="BTB_POZ_ZBTB_KLHL-like"/>
    <property type="match status" value="1"/>
</dbReference>
<protein>
    <recommendedName>
        <fullName evidence="2">BTB domain-containing protein</fullName>
    </recommendedName>
</protein>
<comment type="caution">
    <text evidence="3">The sequence shown here is derived from an EMBL/GenBank/DDBJ whole genome shotgun (WGS) entry which is preliminary data.</text>
</comment>
<dbReference type="EMBL" id="CAJVRL010000054">
    <property type="protein sequence ID" value="CAG8953893.1"/>
    <property type="molecule type" value="Genomic_DNA"/>
</dbReference>
<evidence type="ECO:0000256" key="1">
    <source>
        <dbReference type="SAM" id="MobiDB-lite"/>
    </source>
</evidence>
<evidence type="ECO:0000313" key="4">
    <source>
        <dbReference type="Proteomes" id="UP000696280"/>
    </source>
</evidence>
<dbReference type="InterPro" id="IPR011333">
    <property type="entry name" value="SKP1/BTB/POZ_sf"/>
</dbReference>
<keyword evidence="4" id="KW-1185">Reference proteome</keyword>
<gene>
    <name evidence="3" type="ORF">HYFRA_00010854</name>
</gene>
<dbReference type="PANTHER" id="PTHR47843:SF5">
    <property type="entry name" value="BTB_POZ DOMAIN PROTEIN"/>
    <property type="match status" value="1"/>
</dbReference>
<dbReference type="Gene3D" id="3.30.710.10">
    <property type="entry name" value="Potassium Channel Kv1.1, Chain A"/>
    <property type="match status" value="1"/>
</dbReference>
<dbReference type="SUPFAM" id="SSF54695">
    <property type="entry name" value="POZ domain"/>
    <property type="match status" value="1"/>
</dbReference>
<reference evidence="3" key="1">
    <citation type="submission" date="2021-07" db="EMBL/GenBank/DDBJ databases">
        <authorList>
            <person name="Durling M."/>
        </authorList>
    </citation>
    <scope>NUCLEOTIDE SEQUENCE</scope>
</reference>
<proteinExistence type="predicted"/>
<dbReference type="OrthoDB" id="6359816at2759"/>
<accession>A0A9N9KWH1</accession>
<evidence type="ECO:0000313" key="3">
    <source>
        <dbReference type="EMBL" id="CAG8953893.1"/>
    </source>
</evidence>
<dbReference type="PROSITE" id="PS50097">
    <property type="entry name" value="BTB"/>
    <property type="match status" value="1"/>
</dbReference>
<dbReference type="PANTHER" id="PTHR47843">
    <property type="entry name" value="BTB DOMAIN-CONTAINING PROTEIN-RELATED"/>
    <property type="match status" value="1"/>
</dbReference>
<dbReference type="AlphaFoldDB" id="A0A9N9KWH1"/>